<feature type="domain" description="Amidohydrolase 3" evidence="1">
    <location>
        <begin position="63"/>
        <end position="258"/>
    </location>
</feature>
<keyword evidence="3" id="KW-1185">Reference proteome</keyword>
<organism evidence="2 3">
    <name type="scientific">Diaporthe vaccinii</name>
    <dbReference type="NCBI Taxonomy" id="105482"/>
    <lineage>
        <taxon>Eukaryota</taxon>
        <taxon>Fungi</taxon>
        <taxon>Dikarya</taxon>
        <taxon>Ascomycota</taxon>
        <taxon>Pezizomycotina</taxon>
        <taxon>Sordariomycetes</taxon>
        <taxon>Sordariomycetidae</taxon>
        <taxon>Diaporthales</taxon>
        <taxon>Diaporthaceae</taxon>
        <taxon>Diaporthe</taxon>
        <taxon>Diaporthe eres species complex</taxon>
    </lineage>
</organism>
<protein>
    <recommendedName>
        <fullName evidence="1">Amidohydrolase 3 domain-containing protein</fullName>
    </recommendedName>
</protein>
<accession>A0ABR4DZD5</accession>
<dbReference type="InterPro" id="IPR013108">
    <property type="entry name" value="Amidohydro_3"/>
</dbReference>
<gene>
    <name evidence="2" type="ORF">FJTKL_02014</name>
</gene>
<dbReference type="PANTHER" id="PTHR22642">
    <property type="entry name" value="IMIDAZOLONEPROPIONASE"/>
    <property type="match status" value="1"/>
</dbReference>
<proteinExistence type="predicted"/>
<evidence type="ECO:0000313" key="3">
    <source>
        <dbReference type="Proteomes" id="UP001600888"/>
    </source>
</evidence>
<name>A0ABR4DZD5_9PEZI</name>
<dbReference type="InterPro" id="IPR032466">
    <property type="entry name" value="Metal_Hydrolase"/>
</dbReference>
<dbReference type="Gene3D" id="3.20.20.140">
    <property type="entry name" value="Metal-dependent hydrolases"/>
    <property type="match status" value="2"/>
</dbReference>
<dbReference type="Gene3D" id="2.30.40.10">
    <property type="entry name" value="Urease, subunit C, domain 1"/>
    <property type="match status" value="1"/>
</dbReference>
<dbReference type="Pfam" id="PF07969">
    <property type="entry name" value="Amidohydro_3"/>
    <property type="match status" value="1"/>
</dbReference>
<evidence type="ECO:0000259" key="1">
    <source>
        <dbReference type="Pfam" id="PF07969"/>
    </source>
</evidence>
<sequence>MVALDEEDRLQGWVSNCLAMNGGYATPGLNVTESDQHAREVHRGPAGFLGTYLPSTEHGCNYHGLVYNTTEEIVETLRLYRTQGRSTKIHCAGDWSVQVAMDAFEVLRAEGSAQKYHIAHGQFVTPEDRRRMKLPNVVAEVSPFIWYPGIIPQSIATVLPEEMASHMQPNRDLLDLGVLVAGALTGTLWEEQAVTVEEAIRIFSINRAKAASLDDVVGSIEVGKAANFIVIDRDPFTVDTTEIGLTKVLSTTVAGKETFSQSA</sequence>
<dbReference type="SUPFAM" id="SSF51556">
    <property type="entry name" value="Metallo-dependent hydrolases"/>
    <property type="match status" value="1"/>
</dbReference>
<dbReference type="EMBL" id="JBAWTH010000131">
    <property type="protein sequence ID" value="KAL2275509.1"/>
    <property type="molecule type" value="Genomic_DNA"/>
</dbReference>
<dbReference type="SUPFAM" id="SSF51338">
    <property type="entry name" value="Composite domain of metallo-dependent hydrolases"/>
    <property type="match status" value="1"/>
</dbReference>
<dbReference type="InterPro" id="IPR011059">
    <property type="entry name" value="Metal-dep_hydrolase_composite"/>
</dbReference>
<reference evidence="2 3" key="1">
    <citation type="submission" date="2024-03" db="EMBL/GenBank/DDBJ databases">
        <title>A high-quality draft genome sequence of Diaporthe vaccinii, a causative agent of upright dieback and viscid rot disease in cranberry plants.</title>
        <authorList>
            <person name="Sarrasin M."/>
            <person name="Lang B.F."/>
            <person name="Burger G."/>
        </authorList>
    </citation>
    <scope>NUCLEOTIDE SEQUENCE [LARGE SCALE GENOMIC DNA]</scope>
    <source>
        <strain evidence="2 3">IS7</strain>
    </source>
</reference>
<comment type="caution">
    <text evidence="2">The sequence shown here is derived from an EMBL/GenBank/DDBJ whole genome shotgun (WGS) entry which is preliminary data.</text>
</comment>
<evidence type="ECO:0000313" key="2">
    <source>
        <dbReference type="EMBL" id="KAL2275509.1"/>
    </source>
</evidence>
<dbReference type="PANTHER" id="PTHR22642:SF2">
    <property type="entry name" value="PROTEIN LONG AFTER FAR-RED 3"/>
    <property type="match status" value="1"/>
</dbReference>
<dbReference type="Proteomes" id="UP001600888">
    <property type="component" value="Unassembled WGS sequence"/>
</dbReference>